<dbReference type="InterPro" id="IPR036388">
    <property type="entry name" value="WH-like_DNA-bd_sf"/>
</dbReference>
<dbReference type="KEGG" id="mph:MLP_07420"/>
<dbReference type="RefSeq" id="WP_013861643.1">
    <property type="nucleotide sequence ID" value="NC_015635.1"/>
</dbReference>
<dbReference type="Gene3D" id="1.10.10.10">
    <property type="entry name" value="Winged helix-like DNA-binding domain superfamily/Winged helix DNA-binding domain"/>
    <property type="match status" value="1"/>
</dbReference>
<dbReference type="GO" id="GO:0003677">
    <property type="term" value="F:DNA binding"/>
    <property type="evidence" value="ECO:0007669"/>
    <property type="project" value="UniProtKB-KW"/>
</dbReference>
<dbReference type="SUPFAM" id="SSF46785">
    <property type="entry name" value="Winged helix' DNA-binding domain"/>
    <property type="match status" value="1"/>
</dbReference>
<dbReference type="CDD" id="cd07377">
    <property type="entry name" value="WHTH_GntR"/>
    <property type="match status" value="1"/>
</dbReference>
<dbReference type="AlphaFoldDB" id="F5XL68"/>
<dbReference type="OrthoDB" id="3214900at2"/>
<accession>F5XL68</accession>
<dbReference type="STRING" id="1032480.MLP_07420"/>
<evidence type="ECO:0000259" key="4">
    <source>
        <dbReference type="PROSITE" id="PS50949"/>
    </source>
</evidence>
<dbReference type="PANTHER" id="PTHR44846">
    <property type="entry name" value="MANNOSYL-D-GLYCERATE TRANSPORT/METABOLISM SYSTEM REPRESSOR MNGR-RELATED"/>
    <property type="match status" value="1"/>
</dbReference>
<gene>
    <name evidence="5" type="ordered locus">MLP_07420</name>
</gene>
<dbReference type="EMBL" id="AP012204">
    <property type="protein sequence ID" value="BAK33756.1"/>
    <property type="molecule type" value="Genomic_DNA"/>
</dbReference>
<evidence type="ECO:0000313" key="5">
    <source>
        <dbReference type="EMBL" id="BAK33756.1"/>
    </source>
</evidence>
<organism evidence="5 6">
    <name type="scientific">Microlunatus phosphovorus (strain ATCC 700054 / DSM 10555 / JCM 9379 / NBRC 101784 / NCIMB 13414 / VKM Ac-1990 / NM-1)</name>
    <dbReference type="NCBI Taxonomy" id="1032480"/>
    <lineage>
        <taxon>Bacteria</taxon>
        <taxon>Bacillati</taxon>
        <taxon>Actinomycetota</taxon>
        <taxon>Actinomycetes</taxon>
        <taxon>Propionibacteriales</taxon>
        <taxon>Propionibacteriaceae</taxon>
        <taxon>Microlunatus</taxon>
    </lineage>
</organism>
<dbReference type="Proteomes" id="UP000007947">
    <property type="component" value="Chromosome"/>
</dbReference>
<keyword evidence="3" id="KW-0804">Transcription</keyword>
<sequence>MDDGRPLARFQLVAKVIRTRISDGTYPVGSRLPSISGLGAEFDVSHMTVKQALNTLADEGVIASRRGVPAEVLAAPATEEPLSLAARLARVESALGALEKRVTAVEIHGSNLTQSEPPHHER</sequence>
<name>F5XL68_MICPN</name>
<dbReference type="HOGENOM" id="CLU_017584_10_3_11"/>
<dbReference type="InterPro" id="IPR036390">
    <property type="entry name" value="WH_DNA-bd_sf"/>
</dbReference>
<dbReference type="GO" id="GO:0045892">
    <property type="term" value="P:negative regulation of DNA-templated transcription"/>
    <property type="evidence" value="ECO:0007669"/>
    <property type="project" value="TreeGrafter"/>
</dbReference>
<dbReference type="PANTHER" id="PTHR44846:SF1">
    <property type="entry name" value="MANNOSYL-D-GLYCERATE TRANSPORT_METABOLISM SYSTEM REPRESSOR MNGR-RELATED"/>
    <property type="match status" value="1"/>
</dbReference>
<evidence type="ECO:0000256" key="3">
    <source>
        <dbReference type="ARBA" id="ARBA00023163"/>
    </source>
</evidence>
<protein>
    <submittedName>
        <fullName evidence="5">Putative GntR family transcriptional regulator</fullName>
    </submittedName>
</protein>
<dbReference type="InterPro" id="IPR050679">
    <property type="entry name" value="Bact_HTH_transcr_reg"/>
</dbReference>
<keyword evidence="1" id="KW-0805">Transcription regulation</keyword>
<feature type="domain" description="HTH gntR-type" evidence="4">
    <location>
        <begin position="7"/>
        <end position="75"/>
    </location>
</feature>
<proteinExistence type="predicted"/>
<reference evidence="5 6" key="1">
    <citation type="submission" date="2011-05" db="EMBL/GenBank/DDBJ databases">
        <title>Whole genome sequence of Microlunatus phosphovorus NM-1.</title>
        <authorList>
            <person name="Hosoyama A."/>
            <person name="Sasaki K."/>
            <person name="Harada T."/>
            <person name="Igarashi R."/>
            <person name="Kawakoshi A."/>
            <person name="Sasagawa M."/>
            <person name="Fukada J."/>
            <person name="Nakamura S."/>
            <person name="Katano Y."/>
            <person name="Hanada S."/>
            <person name="Kamagata Y."/>
            <person name="Nakamura N."/>
            <person name="Yamazaki S."/>
            <person name="Fujita N."/>
        </authorList>
    </citation>
    <scope>NUCLEOTIDE SEQUENCE [LARGE SCALE GENOMIC DNA]</scope>
    <source>
        <strain evidence="6">ATCC 700054 / DSM 10555 / JCM 9379 / NBRC 101784 / NCIMB 13414 / VKM Ac-1990 / NM-1</strain>
    </source>
</reference>
<dbReference type="Pfam" id="PF00392">
    <property type="entry name" value="GntR"/>
    <property type="match status" value="1"/>
</dbReference>
<dbReference type="GO" id="GO:0003700">
    <property type="term" value="F:DNA-binding transcription factor activity"/>
    <property type="evidence" value="ECO:0007669"/>
    <property type="project" value="InterPro"/>
</dbReference>
<evidence type="ECO:0000256" key="1">
    <source>
        <dbReference type="ARBA" id="ARBA00023015"/>
    </source>
</evidence>
<keyword evidence="2" id="KW-0238">DNA-binding</keyword>
<evidence type="ECO:0000256" key="2">
    <source>
        <dbReference type="ARBA" id="ARBA00023125"/>
    </source>
</evidence>
<dbReference type="SMART" id="SM00345">
    <property type="entry name" value="HTH_GNTR"/>
    <property type="match status" value="1"/>
</dbReference>
<evidence type="ECO:0000313" key="6">
    <source>
        <dbReference type="Proteomes" id="UP000007947"/>
    </source>
</evidence>
<dbReference type="PROSITE" id="PS50949">
    <property type="entry name" value="HTH_GNTR"/>
    <property type="match status" value="1"/>
</dbReference>
<dbReference type="InterPro" id="IPR000524">
    <property type="entry name" value="Tscrpt_reg_HTH_GntR"/>
</dbReference>
<keyword evidence="6" id="KW-1185">Reference proteome</keyword>
<dbReference type="eggNOG" id="COG2188">
    <property type="taxonomic scope" value="Bacteria"/>
</dbReference>